<dbReference type="InterPro" id="IPR024930">
    <property type="entry name" value="Skp_dom_sf"/>
</dbReference>
<dbReference type="GO" id="GO:0050821">
    <property type="term" value="P:protein stabilization"/>
    <property type="evidence" value="ECO:0007669"/>
    <property type="project" value="TreeGrafter"/>
</dbReference>
<dbReference type="Gene3D" id="3.30.910.20">
    <property type="entry name" value="Skp domain"/>
    <property type="match status" value="1"/>
</dbReference>
<dbReference type="PANTHER" id="PTHR35089">
    <property type="entry name" value="CHAPERONE PROTEIN SKP"/>
    <property type="match status" value="1"/>
</dbReference>
<evidence type="ECO:0000256" key="2">
    <source>
        <dbReference type="ARBA" id="ARBA00022729"/>
    </source>
</evidence>
<keyword evidence="3" id="KW-0175">Coiled coil</keyword>
<keyword evidence="2" id="KW-0732">Signal</keyword>
<dbReference type="PANTHER" id="PTHR35089:SF1">
    <property type="entry name" value="CHAPERONE PROTEIN SKP"/>
    <property type="match status" value="1"/>
</dbReference>
<comment type="caution">
    <text evidence="4">The sequence shown here is derived from an EMBL/GenBank/DDBJ whole genome shotgun (WGS) entry which is preliminary data.</text>
</comment>
<sequence>MKDQRCLGTAIIFALVVLGTTIFVGAGFAADLKIAKINLAAVTENSTRVKNAMEEIKKIQMESAPKLTVLSGDIKKIEEELKAGEASLSKENKEKLENEINTKKQEIQQEQQSVRVKVAFKQKSVSNVIRTQLKETLEKLAKDGGYSVIMNSDVILYSDGVPDVTEQVTKALDAMPAMENVPKQ</sequence>
<evidence type="ECO:0000313" key="4">
    <source>
        <dbReference type="EMBL" id="MBI5251877.1"/>
    </source>
</evidence>
<dbReference type="Proteomes" id="UP000807825">
    <property type="component" value="Unassembled WGS sequence"/>
</dbReference>
<dbReference type="Pfam" id="PF03938">
    <property type="entry name" value="OmpH"/>
    <property type="match status" value="1"/>
</dbReference>
<evidence type="ECO:0000256" key="1">
    <source>
        <dbReference type="ARBA" id="ARBA00009091"/>
    </source>
</evidence>
<accession>A0A9D6Z5V2</accession>
<proteinExistence type="inferred from homology"/>
<dbReference type="SUPFAM" id="SSF111384">
    <property type="entry name" value="OmpH-like"/>
    <property type="match status" value="1"/>
</dbReference>
<gene>
    <name evidence="4" type="ORF">HY912_20490</name>
</gene>
<reference evidence="4" key="1">
    <citation type="submission" date="2020-07" db="EMBL/GenBank/DDBJ databases">
        <title>Huge and variable diversity of episymbiotic CPR bacteria and DPANN archaea in groundwater ecosystems.</title>
        <authorList>
            <person name="He C.Y."/>
            <person name="Keren R."/>
            <person name="Whittaker M."/>
            <person name="Farag I.F."/>
            <person name="Doudna J."/>
            <person name="Cate J.H.D."/>
            <person name="Banfield J.F."/>
        </authorList>
    </citation>
    <scope>NUCLEOTIDE SEQUENCE</scope>
    <source>
        <strain evidence="4">NC_groundwater_1664_Pr3_B-0.1um_52_9</strain>
    </source>
</reference>
<dbReference type="SMART" id="SM00935">
    <property type="entry name" value="OmpH"/>
    <property type="match status" value="1"/>
</dbReference>
<comment type="similarity">
    <text evidence="1">Belongs to the Skp family.</text>
</comment>
<dbReference type="GO" id="GO:0005829">
    <property type="term" value="C:cytosol"/>
    <property type="evidence" value="ECO:0007669"/>
    <property type="project" value="TreeGrafter"/>
</dbReference>
<name>A0A9D6Z5V2_9BACT</name>
<evidence type="ECO:0000313" key="5">
    <source>
        <dbReference type="Proteomes" id="UP000807825"/>
    </source>
</evidence>
<dbReference type="EMBL" id="JACRDE010000536">
    <property type="protein sequence ID" value="MBI5251877.1"/>
    <property type="molecule type" value="Genomic_DNA"/>
</dbReference>
<dbReference type="AlphaFoldDB" id="A0A9D6Z5V2"/>
<feature type="coiled-coil region" evidence="3">
    <location>
        <begin position="74"/>
        <end position="113"/>
    </location>
</feature>
<dbReference type="InterPro" id="IPR005632">
    <property type="entry name" value="Chaperone_Skp"/>
</dbReference>
<protein>
    <submittedName>
        <fullName evidence="4">OmpH family outer membrane protein</fullName>
    </submittedName>
</protein>
<organism evidence="4 5">
    <name type="scientific">Desulfomonile tiedjei</name>
    <dbReference type="NCBI Taxonomy" id="2358"/>
    <lineage>
        <taxon>Bacteria</taxon>
        <taxon>Pseudomonadati</taxon>
        <taxon>Thermodesulfobacteriota</taxon>
        <taxon>Desulfomonilia</taxon>
        <taxon>Desulfomonilales</taxon>
        <taxon>Desulfomonilaceae</taxon>
        <taxon>Desulfomonile</taxon>
    </lineage>
</organism>
<dbReference type="GO" id="GO:0051082">
    <property type="term" value="F:unfolded protein binding"/>
    <property type="evidence" value="ECO:0007669"/>
    <property type="project" value="InterPro"/>
</dbReference>
<evidence type="ECO:0000256" key="3">
    <source>
        <dbReference type="SAM" id="Coils"/>
    </source>
</evidence>